<feature type="domain" description="Methyltransferase small" evidence="6">
    <location>
        <begin position="104"/>
        <end position="190"/>
    </location>
</feature>
<evidence type="ECO:0000256" key="5">
    <source>
        <dbReference type="HAMAP-Rule" id="MF_02126"/>
    </source>
</evidence>
<evidence type="ECO:0000256" key="2">
    <source>
        <dbReference type="ARBA" id="ARBA00022679"/>
    </source>
</evidence>
<gene>
    <name evidence="5 8" type="primary">prmC</name>
    <name evidence="8" type="ORF">C7P63_08395</name>
</gene>
<dbReference type="EMBL" id="PXZH01000005">
    <property type="protein sequence ID" value="RST88832.1"/>
    <property type="molecule type" value="Genomic_DNA"/>
</dbReference>
<dbReference type="PANTHER" id="PTHR18895">
    <property type="entry name" value="HEMK METHYLTRANSFERASE"/>
    <property type="match status" value="1"/>
</dbReference>
<feature type="binding site" evidence="5">
    <location>
        <begin position="185"/>
        <end position="188"/>
    </location>
    <ligand>
        <name>substrate</name>
    </ligand>
</feature>
<dbReference type="InterPro" id="IPR040758">
    <property type="entry name" value="PrmC_N"/>
</dbReference>
<evidence type="ECO:0000259" key="7">
    <source>
        <dbReference type="Pfam" id="PF17827"/>
    </source>
</evidence>
<comment type="catalytic activity">
    <reaction evidence="4 5">
        <text>L-glutaminyl-[peptide chain release factor] + S-adenosyl-L-methionine = N(5)-methyl-L-glutaminyl-[peptide chain release factor] + S-adenosyl-L-homocysteine + H(+)</text>
        <dbReference type="Rhea" id="RHEA:42896"/>
        <dbReference type="Rhea" id="RHEA-COMP:10271"/>
        <dbReference type="Rhea" id="RHEA-COMP:10272"/>
        <dbReference type="ChEBI" id="CHEBI:15378"/>
        <dbReference type="ChEBI" id="CHEBI:30011"/>
        <dbReference type="ChEBI" id="CHEBI:57856"/>
        <dbReference type="ChEBI" id="CHEBI:59789"/>
        <dbReference type="ChEBI" id="CHEBI:61891"/>
        <dbReference type="EC" id="2.1.1.297"/>
    </reaction>
</comment>
<keyword evidence="1 5" id="KW-0489">Methyltransferase</keyword>
<comment type="caution">
    <text evidence="5">Lacks conserved residue(s) required for the propagation of feature annotation.</text>
</comment>
<comment type="function">
    <text evidence="5">Methylates the class 1 translation termination release factors RF1/PrfA and RF2/PrfB on the glutamine residue of the universally conserved GGQ motif.</text>
</comment>
<dbReference type="InterPro" id="IPR050320">
    <property type="entry name" value="N5-glutamine_MTase"/>
</dbReference>
<dbReference type="GO" id="GO:0102559">
    <property type="term" value="F:peptide chain release factor N(5)-glutamine methyltransferase activity"/>
    <property type="evidence" value="ECO:0007669"/>
    <property type="project" value="UniProtKB-EC"/>
</dbReference>
<dbReference type="EC" id="2.1.1.297" evidence="5"/>
<feature type="binding site" evidence="5">
    <location>
        <begin position="121"/>
        <end position="125"/>
    </location>
    <ligand>
        <name>S-adenosyl-L-methionine</name>
        <dbReference type="ChEBI" id="CHEBI:59789"/>
    </ligand>
</feature>
<dbReference type="InterPro" id="IPR007848">
    <property type="entry name" value="Small_mtfrase_dom"/>
</dbReference>
<dbReference type="Gene3D" id="1.10.8.10">
    <property type="entry name" value="DNA helicase RuvA subunit, C-terminal domain"/>
    <property type="match status" value="1"/>
</dbReference>
<dbReference type="Proteomes" id="UP000277864">
    <property type="component" value="Unassembled WGS sequence"/>
</dbReference>
<dbReference type="Pfam" id="PF17827">
    <property type="entry name" value="PrmC_N"/>
    <property type="match status" value="1"/>
</dbReference>
<dbReference type="PROSITE" id="PS00092">
    <property type="entry name" value="N6_MTASE"/>
    <property type="match status" value="1"/>
</dbReference>
<dbReference type="InterPro" id="IPR004556">
    <property type="entry name" value="HemK-like"/>
</dbReference>
<dbReference type="Pfam" id="PF05175">
    <property type="entry name" value="MTS"/>
    <property type="match status" value="1"/>
</dbReference>
<organism evidence="8 9">
    <name type="scientific">Vagococcus humatus</name>
    <dbReference type="NCBI Taxonomy" id="1889241"/>
    <lineage>
        <taxon>Bacteria</taxon>
        <taxon>Bacillati</taxon>
        <taxon>Bacillota</taxon>
        <taxon>Bacilli</taxon>
        <taxon>Lactobacillales</taxon>
        <taxon>Enterococcaceae</taxon>
        <taxon>Vagococcus</taxon>
    </lineage>
</organism>
<comment type="similarity">
    <text evidence="5">Belongs to the protein N5-glutamine methyltransferase family. PrmC subfamily.</text>
</comment>
<dbReference type="NCBIfam" id="TIGR03534">
    <property type="entry name" value="RF_mod_PrmC"/>
    <property type="match status" value="1"/>
</dbReference>
<dbReference type="GO" id="GO:0032259">
    <property type="term" value="P:methylation"/>
    <property type="evidence" value="ECO:0007669"/>
    <property type="project" value="UniProtKB-KW"/>
</dbReference>
<dbReference type="OrthoDB" id="9800643at2"/>
<evidence type="ECO:0000256" key="3">
    <source>
        <dbReference type="ARBA" id="ARBA00022691"/>
    </source>
</evidence>
<proteinExistence type="inferred from homology"/>
<feature type="binding site" evidence="5">
    <location>
        <position position="144"/>
    </location>
    <ligand>
        <name>S-adenosyl-L-methionine</name>
        <dbReference type="ChEBI" id="CHEBI:59789"/>
    </ligand>
</feature>
<comment type="caution">
    <text evidence="8">The sequence shown here is derived from an EMBL/GenBank/DDBJ whole genome shotgun (WGS) entry which is preliminary data.</text>
</comment>
<dbReference type="SUPFAM" id="SSF53335">
    <property type="entry name" value="S-adenosyl-L-methionine-dependent methyltransferases"/>
    <property type="match status" value="1"/>
</dbReference>
<dbReference type="PANTHER" id="PTHR18895:SF74">
    <property type="entry name" value="MTRF1L RELEASE FACTOR GLUTAMINE METHYLTRANSFERASE"/>
    <property type="match status" value="1"/>
</dbReference>
<dbReference type="Gene3D" id="3.40.50.150">
    <property type="entry name" value="Vaccinia Virus protein VP39"/>
    <property type="match status" value="1"/>
</dbReference>
<dbReference type="RefSeq" id="WP_125943710.1">
    <property type="nucleotide sequence ID" value="NZ_PXZH01000005.1"/>
</dbReference>
<dbReference type="InterPro" id="IPR029063">
    <property type="entry name" value="SAM-dependent_MTases_sf"/>
</dbReference>
<dbReference type="NCBIfam" id="TIGR00536">
    <property type="entry name" value="hemK_fam"/>
    <property type="match status" value="1"/>
</dbReference>
<keyword evidence="2 5" id="KW-0808">Transferase</keyword>
<keyword evidence="9" id="KW-1185">Reference proteome</keyword>
<dbReference type="CDD" id="cd02440">
    <property type="entry name" value="AdoMet_MTases"/>
    <property type="match status" value="1"/>
</dbReference>
<dbReference type="HAMAP" id="MF_02126">
    <property type="entry name" value="RF_methyltr_PrmC"/>
    <property type="match status" value="1"/>
</dbReference>
<keyword evidence="3 5" id="KW-0949">S-adenosyl-L-methionine</keyword>
<evidence type="ECO:0000256" key="4">
    <source>
        <dbReference type="ARBA" id="ARBA00048391"/>
    </source>
</evidence>
<dbReference type="InterPro" id="IPR002052">
    <property type="entry name" value="DNA_methylase_N6_adenine_CS"/>
</dbReference>
<sequence>MANKTYLEVLNWASSFLEENGQEKTIAKYLLMERYGFTLTEWISHLPKQVPEEDWLAIQNELQRIIQHEPVQYVLGHAPFYGEDFIVNEHTLIPRPETEELVDLAIQTFAKELPLKVVDVGTGTGIIGITLKKQCPNWQVTAVDISKEALEVACQNAKKLGVSVQFVEGNLLEPIEEPIDLLIANPPYISFKEWEEMDESVRTHEPAIALYAANDGLAIYQQLAKQIQGKLAENGGILLEVGYQQGKAVQEIFQQVFPEKHVKIHQDLAGKDRMISVC</sequence>
<reference evidence="8 9" key="1">
    <citation type="submission" date="2018-03" db="EMBL/GenBank/DDBJ databases">
        <authorList>
            <person name="Gulvik C.A."/>
        </authorList>
    </citation>
    <scope>NUCLEOTIDE SEQUENCE [LARGE SCALE GENOMIC DNA]</scope>
    <source>
        <strain evidence="8 9">JCM 31581</strain>
    </source>
</reference>
<dbReference type="GO" id="GO:0003676">
    <property type="term" value="F:nucleic acid binding"/>
    <property type="evidence" value="ECO:0007669"/>
    <property type="project" value="InterPro"/>
</dbReference>
<evidence type="ECO:0000313" key="9">
    <source>
        <dbReference type="Proteomes" id="UP000277864"/>
    </source>
</evidence>
<evidence type="ECO:0000313" key="8">
    <source>
        <dbReference type="EMBL" id="RST88832.1"/>
    </source>
</evidence>
<feature type="domain" description="Release factor glutamine methyltransferase N-terminal" evidence="7">
    <location>
        <begin position="8"/>
        <end position="76"/>
    </location>
</feature>
<accession>A0A3S0AB84</accession>
<protein>
    <recommendedName>
        <fullName evidence="5">Release factor glutamine methyltransferase</fullName>
        <shortName evidence="5">RF MTase</shortName>
        <ecNumber evidence="5">2.1.1.297</ecNumber>
    </recommendedName>
    <alternativeName>
        <fullName evidence="5">N5-glutamine methyltransferase PrmC</fullName>
    </alternativeName>
    <alternativeName>
        <fullName evidence="5">Protein-(glutamine-N5) MTase PrmC</fullName>
    </alternativeName>
    <alternativeName>
        <fullName evidence="5">Protein-glutamine N-methyltransferase PrmC</fullName>
    </alternativeName>
</protein>
<evidence type="ECO:0000256" key="1">
    <source>
        <dbReference type="ARBA" id="ARBA00022603"/>
    </source>
</evidence>
<dbReference type="InterPro" id="IPR019874">
    <property type="entry name" value="RF_methyltr_PrmC"/>
</dbReference>
<evidence type="ECO:0000259" key="6">
    <source>
        <dbReference type="Pfam" id="PF05175"/>
    </source>
</evidence>
<feature type="binding site" evidence="5">
    <location>
        <position position="185"/>
    </location>
    <ligand>
        <name>S-adenosyl-L-methionine</name>
        <dbReference type="ChEBI" id="CHEBI:59789"/>
    </ligand>
</feature>
<name>A0A3S0AB84_9ENTE</name>
<dbReference type="AlphaFoldDB" id="A0A3S0AB84"/>